<accession>A0A2Z6QCH2</accession>
<gene>
    <name evidence="1" type="ORF">RclHR1_12640002</name>
</gene>
<sequence length="177" mass="21201">MLITYFCNSFLSNCKGKGNAKEKGSSIEKKKYKEKFKALGVEFWQFLRRYRQNIPIFGKRVQTCEYVSARFYDSLGTAIWQGIVLKKIIVKLWWSRVEYKQTVFSSPSGMQIMFYRIYILNKIKKTFKGEWLVNIKKKNFLFKQQISLNMDFNSDFISTRNKNLQIWGLNPKFDRFD</sequence>
<dbReference type="EMBL" id="BEXD01000296">
    <property type="protein sequence ID" value="GBB86202.1"/>
    <property type="molecule type" value="Genomic_DNA"/>
</dbReference>
<comment type="caution">
    <text evidence="1">The sequence shown here is derived from an EMBL/GenBank/DDBJ whole genome shotgun (WGS) entry which is preliminary data.</text>
</comment>
<dbReference type="AlphaFoldDB" id="A0A2Z6QCH2"/>
<reference evidence="1 2" key="1">
    <citation type="submission" date="2017-11" db="EMBL/GenBank/DDBJ databases">
        <title>The genome of Rhizophagus clarus HR1 reveals common genetic basis of auxotrophy among arbuscular mycorrhizal fungi.</title>
        <authorList>
            <person name="Kobayashi Y."/>
        </authorList>
    </citation>
    <scope>NUCLEOTIDE SEQUENCE [LARGE SCALE GENOMIC DNA]</scope>
    <source>
        <strain evidence="1 2">HR1</strain>
    </source>
</reference>
<name>A0A2Z6QCH2_9GLOM</name>
<proteinExistence type="predicted"/>
<protein>
    <submittedName>
        <fullName evidence="1">Uncharacterized protein</fullName>
    </submittedName>
</protein>
<evidence type="ECO:0000313" key="2">
    <source>
        <dbReference type="Proteomes" id="UP000247702"/>
    </source>
</evidence>
<evidence type="ECO:0000313" key="1">
    <source>
        <dbReference type="EMBL" id="GBB86202.1"/>
    </source>
</evidence>
<dbReference type="Proteomes" id="UP000247702">
    <property type="component" value="Unassembled WGS sequence"/>
</dbReference>
<organism evidence="1 2">
    <name type="scientific">Rhizophagus clarus</name>
    <dbReference type="NCBI Taxonomy" id="94130"/>
    <lineage>
        <taxon>Eukaryota</taxon>
        <taxon>Fungi</taxon>
        <taxon>Fungi incertae sedis</taxon>
        <taxon>Mucoromycota</taxon>
        <taxon>Glomeromycotina</taxon>
        <taxon>Glomeromycetes</taxon>
        <taxon>Glomerales</taxon>
        <taxon>Glomeraceae</taxon>
        <taxon>Rhizophagus</taxon>
    </lineage>
</organism>
<keyword evidence="2" id="KW-1185">Reference proteome</keyword>